<dbReference type="PANTHER" id="PTHR47506">
    <property type="entry name" value="TRANSCRIPTIONAL REGULATORY PROTEIN"/>
    <property type="match status" value="1"/>
</dbReference>
<protein>
    <submittedName>
        <fullName evidence="6">Transcriptional regulator</fullName>
    </submittedName>
</protein>
<evidence type="ECO:0000256" key="3">
    <source>
        <dbReference type="ARBA" id="ARBA00023163"/>
    </source>
</evidence>
<feature type="domain" description="HTH tetR-type" evidence="5">
    <location>
        <begin position="1"/>
        <end position="54"/>
    </location>
</feature>
<evidence type="ECO:0000256" key="2">
    <source>
        <dbReference type="ARBA" id="ARBA00023125"/>
    </source>
</evidence>
<evidence type="ECO:0000256" key="1">
    <source>
        <dbReference type="ARBA" id="ARBA00023015"/>
    </source>
</evidence>
<dbReference type="GO" id="GO:0003677">
    <property type="term" value="F:DNA binding"/>
    <property type="evidence" value="ECO:0007669"/>
    <property type="project" value="UniProtKB-UniRule"/>
</dbReference>
<evidence type="ECO:0000313" key="7">
    <source>
        <dbReference type="Proteomes" id="UP000046176"/>
    </source>
</evidence>
<proteinExistence type="predicted"/>
<dbReference type="AlphaFoldDB" id="A0A0T7FAT0"/>
<keyword evidence="3" id="KW-0804">Transcription</keyword>
<dbReference type="PANTHER" id="PTHR47506:SF6">
    <property type="entry name" value="HTH-TYPE TRANSCRIPTIONAL REPRESSOR NEMR"/>
    <property type="match status" value="1"/>
</dbReference>
<dbReference type="PROSITE" id="PS50977">
    <property type="entry name" value="HTH_TETR_2"/>
    <property type="match status" value="1"/>
</dbReference>
<keyword evidence="2 4" id="KW-0238">DNA-binding</keyword>
<dbReference type="Proteomes" id="UP000046176">
    <property type="component" value="Unassembled WGS sequence"/>
</dbReference>
<dbReference type="Gene3D" id="1.10.357.10">
    <property type="entry name" value="Tetracycline Repressor, domain 2"/>
    <property type="match status" value="1"/>
</dbReference>
<dbReference type="InterPro" id="IPR009057">
    <property type="entry name" value="Homeodomain-like_sf"/>
</dbReference>
<gene>
    <name evidence="6" type="ORF">NGAL_HAMBI1145_08760</name>
</gene>
<dbReference type="InterPro" id="IPR001647">
    <property type="entry name" value="HTH_TetR"/>
</dbReference>
<organism evidence="6 7">
    <name type="scientific">Neorhizobium galegae bv. officinalis</name>
    <dbReference type="NCBI Taxonomy" id="323656"/>
    <lineage>
        <taxon>Bacteria</taxon>
        <taxon>Pseudomonadati</taxon>
        <taxon>Pseudomonadota</taxon>
        <taxon>Alphaproteobacteria</taxon>
        <taxon>Hyphomicrobiales</taxon>
        <taxon>Rhizobiaceae</taxon>
        <taxon>Rhizobium/Agrobacterium group</taxon>
        <taxon>Neorhizobium</taxon>
    </lineage>
</organism>
<evidence type="ECO:0000256" key="4">
    <source>
        <dbReference type="PROSITE-ProRule" id="PRU00335"/>
    </source>
</evidence>
<evidence type="ECO:0000259" key="5">
    <source>
        <dbReference type="PROSITE" id="PS50977"/>
    </source>
</evidence>
<dbReference type="SUPFAM" id="SSF46689">
    <property type="entry name" value="Homeodomain-like"/>
    <property type="match status" value="1"/>
</dbReference>
<dbReference type="Pfam" id="PF00440">
    <property type="entry name" value="TetR_N"/>
    <property type="match status" value="1"/>
</dbReference>
<sequence>MKCAEEVFTRYGYARTTMGDIAAASGMSRPALYLLFSDKDAVFSKVIEEMDRRTLDKIRSALRDIEPLREKLLHACTTWGLHGVELAAAHPDAADLFDLRFVAVRQVYGRFQELLVAILGDAVTKSDLGVTTEEFATTLTYGMRGLRYASSSVDDMKRMIEVHVEAYARALGSGGTL</sequence>
<keyword evidence="1" id="KW-0805">Transcription regulation</keyword>
<feature type="DNA-binding region" description="H-T-H motif" evidence="4">
    <location>
        <begin position="17"/>
        <end position="36"/>
    </location>
</feature>
<name>A0A0T7FAT0_NEOGA</name>
<reference evidence="6 7" key="1">
    <citation type="submission" date="2014-08" db="EMBL/GenBank/DDBJ databases">
        <authorList>
            <person name="Chen Y.-H."/>
        </authorList>
    </citation>
    <scope>NUCLEOTIDE SEQUENCE [LARGE SCALE GENOMIC DNA]</scope>
</reference>
<dbReference type="EMBL" id="CCRH01000002">
    <property type="protein sequence ID" value="CDZ32106.1"/>
    <property type="molecule type" value="Genomic_DNA"/>
</dbReference>
<evidence type="ECO:0000313" key="6">
    <source>
        <dbReference type="EMBL" id="CDZ32106.1"/>
    </source>
</evidence>
<accession>A0A0T7FAT0</accession>